<keyword evidence="1" id="KW-0472">Membrane</keyword>
<dbReference type="OrthoDB" id="5562149at2"/>
<sequence length="244" mass="26912">MCFSANMSLGLGVAGLVASSVTFLDKDETFWVRLARAYAIFHFSLMEFIQYFAYPVADQCGYGTNLLLSELSSVHISLQAFAIMPALATYSTDPGALRKAFFVGSSLSGLFLIFTRLPNDWQLFGIDPNFIGRMQSCLFMGIYHIGYAISSAFGLLVTHGSLFALALSGFVWKNNWRIGTYHCFGALMTLFVPQWLFGVSTGEAAAMYCFYSIPITASFMPWFKKVFIGRVADAADGVPARQQS</sequence>
<dbReference type="AlphaFoldDB" id="A0A177N722"/>
<feature type="transmembrane region" description="Helical" evidence="1">
    <location>
        <begin position="152"/>
        <end position="172"/>
    </location>
</feature>
<protein>
    <submittedName>
        <fullName evidence="2">Uncharacterized protein</fullName>
    </submittedName>
</protein>
<feature type="transmembrane region" description="Helical" evidence="1">
    <location>
        <begin position="34"/>
        <end position="54"/>
    </location>
</feature>
<dbReference type="RefSeq" id="WP_064041252.1">
    <property type="nucleotide sequence ID" value="NZ_LUUJ01000095.1"/>
</dbReference>
<evidence type="ECO:0000256" key="1">
    <source>
        <dbReference type="SAM" id="Phobius"/>
    </source>
</evidence>
<keyword evidence="1" id="KW-0812">Transmembrane</keyword>
<dbReference type="Pfam" id="PF19069">
    <property type="entry name" value="DUF5765"/>
    <property type="match status" value="1"/>
</dbReference>
<proteinExistence type="predicted"/>
<feature type="transmembrane region" description="Helical" evidence="1">
    <location>
        <begin position="179"/>
        <end position="199"/>
    </location>
</feature>
<reference evidence="2 3" key="1">
    <citation type="submission" date="2016-03" db="EMBL/GenBank/DDBJ databases">
        <authorList>
            <person name="Ploux O."/>
        </authorList>
    </citation>
    <scope>NUCLEOTIDE SEQUENCE [LARGE SCALE GENOMIC DNA]</scope>
    <source>
        <strain evidence="2 3">R-45378</strain>
    </source>
</reference>
<dbReference type="EMBL" id="LUUJ01000095">
    <property type="protein sequence ID" value="OAI13806.1"/>
    <property type="molecule type" value="Genomic_DNA"/>
</dbReference>
<feature type="transmembrane region" description="Helical" evidence="1">
    <location>
        <begin position="100"/>
        <end position="118"/>
    </location>
</feature>
<evidence type="ECO:0000313" key="2">
    <source>
        <dbReference type="EMBL" id="OAI13806.1"/>
    </source>
</evidence>
<dbReference type="Proteomes" id="UP000077857">
    <property type="component" value="Unassembled WGS sequence"/>
</dbReference>
<feature type="transmembrane region" description="Helical" evidence="1">
    <location>
        <begin position="205"/>
        <end position="223"/>
    </location>
</feature>
<comment type="caution">
    <text evidence="2">The sequence shown here is derived from an EMBL/GenBank/DDBJ whole genome shotgun (WGS) entry which is preliminary data.</text>
</comment>
<keyword evidence="1" id="KW-1133">Transmembrane helix</keyword>
<organism evidence="2 3">
    <name type="scientific">Methylomonas koyamae</name>
    <dbReference type="NCBI Taxonomy" id="702114"/>
    <lineage>
        <taxon>Bacteria</taxon>
        <taxon>Pseudomonadati</taxon>
        <taxon>Pseudomonadota</taxon>
        <taxon>Gammaproteobacteria</taxon>
        <taxon>Methylococcales</taxon>
        <taxon>Methylococcaceae</taxon>
        <taxon>Methylomonas</taxon>
    </lineage>
</organism>
<accession>A0A177N722</accession>
<gene>
    <name evidence="2" type="ORF">A1507_16075</name>
</gene>
<dbReference type="InterPro" id="IPR043912">
    <property type="entry name" value="DUF5765"/>
</dbReference>
<name>A0A177N722_9GAMM</name>
<evidence type="ECO:0000313" key="3">
    <source>
        <dbReference type="Proteomes" id="UP000077857"/>
    </source>
</evidence>